<dbReference type="Gene3D" id="3.90.550.10">
    <property type="entry name" value="Spore Coat Polysaccharide Biosynthesis Protein SpsA, Chain A"/>
    <property type="match status" value="1"/>
</dbReference>
<dbReference type="AlphaFoldDB" id="A0A8J7M038"/>
<comment type="caution">
    <text evidence="1">The sequence shown here is derived from an EMBL/GenBank/DDBJ whole genome shotgun (WGS) entry which is preliminary data.</text>
</comment>
<evidence type="ECO:0000313" key="1">
    <source>
        <dbReference type="EMBL" id="MBJ6723162.1"/>
    </source>
</evidence>
<name>A0A8J7M038_9BACT</name>
<reference evidence="1" key="1">
    <citation type="submission" date="2020-12" db="EMBL/GenBank/DDBJ databases">
        <title>Geomonas sp. Red875, isolated from river sediment.</title>
        <authorList>
            <person name="Xu Z."/>
            <person name="Zhang Z."/>
            <person name="Masuda Y."/>
            <person name="Itoh H."/>
            <person name="Senoo K."/>
        </authorList>
    </citation>
    <scope>NUCLEOTIDE SEQUENCE</scope>
    <source>
        <strain evidence="1">Red875</strain>
    </source>
</reference>
<keyword evidence="2" id="KW-1185">Reference proteome</keyword>
<proteinExistence type="predicted"/>
<organism evidence="1 2">
    <name type="scientific">Geomesophilobacter sediminis</name>
    <dbReference type="NCBI Taxonomy" id="2798584"/>
    <lineage>
        <taxon>Bacteria</taxon>
        <taxon>Pseudomonadati</taxon>
        <taxon>Thermodesulfobacteriota</taxon>
        <taxon>Desulfuromonadia</taxon>
        <taxon>Geobacterales</taxon>
        <taxon>Geobacteraceae</taxon>
        <taxon>Geomesophilobacter</taxon>
    </lineage>
</organism>
<protein>
    <submittedName>
        <fullName evidence="1">Acylneuraminate cytidylyltransferase family protein</fullName>
    </submittedName>
</protein>
<gene>
    <name evidence="1" type="ORF">JFN93_00445</name>
</gene>
<dbReference type="EMBL" id="JAEMHM010000001">
    <property type="protein sequence ID" value="MBJ6723162.1"/>
    <property type="molecule type" value="Genomic_DNA"/>
</dbReference>
<accession>A0A8J7M038</accession>
<dbReference type="InterPro" id="IPR003329">
    <property type="entry name" value="Cytidylyl_trans"/>
</dbReference>
<evidence type="ECO:0000313" key="2">
    <source>
        <dbReference type="Proteomes" id="UP000636888"/>
    </source>
</evidence>
<dbReference type="Proteomes" id="UP000636888">
    <property type="component" value="Unassembled WGS sequence"/>
</dbReference>
<dbReference type="Pfam" id="PF02348">
    <property type="entry name" value="CTP_transf_3"/>
    <property type="match status" value="1"/>
</dbReference>
<dbReference type="InterPro" id="IPR029044">
    <property type="entry name" value="Nucleotide-diphossugar_trans"/>
</dbReference>
<dbReference type="PANTHER" id="PTHR21485:SF6">
    <property type="entry name" value="N-ACYLNEURAMINATE CYTIDYLYLTRANSFERASE-RELATED"/>
    <property type="match status" value="1"/>
</dbReference>
<dbReference type="GO" id="GO:0008781">
    <property type="term" value="F:N-acylneuraminate cytidylyltransferase activity"/>
    <property type="evidence" value="ECO:0007669"/>
    <property type="project" value="TreeGrafter"/>
</dbReference>
<dbReference type="CDD" id="cd02513">
    <property type="entry name" value="CMP-NeuAc_Synthase"/>
    <property type="match status" value="1"/>
</dbReference>
<keyword evidence="1" id="KW-0548">Nucleotidyltransferase</keyword>
<keyword evidence="1" id="KW-0808">Transferase</keyword>
<dbReference type="InterPro" id="IPR050793">
    <property type="entry name" value="CMP-NeuNAc_synthase"/>
</dbReference>
<sequence length="232" mass="25419">MIAGKSVLAVIPARGGSKGVPRKNIRAVAGKPLIAWTIEEAKRSRFIDRLVLSSEDPEIIAVAREWGCEVPFVRPSELSRDDTPGIAPVLHAIEALPGYDYVVLLQPTSPLRTAADIDACITLCVTGKSSTCVSVTEPDKSPYWMFTRDQEERLCPLMDNVELKARRQDLPTVFALNGAVYVGDCAALVRQRSFIVSDTVSYVMNRRSSIDIDSEMDLLISELFLLNPALGA</sequence>
<dbReference type="PANTHER" id="PTHR21485">
    <property type="entry name" value="HAD SUPERFAMILY MEMBERS CMAS AND KDSC"/>
    <property type="match status" value="1"/>
</dbReference>
<dbReference type="SUPFAM" id="SSF53448">
    <property type="entry name" value="Nucleotide-diphospho-sugar transferases"/>
    <property type="match status" value="1"/>
</dbReference>